<sequence length="173" mass="20318">MVCWRRRGTVREGETTLLQVGGRRHFRLMNPDWTQGGKQRERKKTFFQLHNFHSPQSHSPPRREYNTGHHWLPVTMVSEAFYFHIFVLMPSLHHELALQRSCNISYSARSCVNSLILALTADSVASCFLFVSVGHRKWSERERKKRTQKKTQRSACSRRLLFLVNHAQANKKT</sequence>
<evidence type="ECO:0000313" key="3">
    <source>
        <dbReference type="Proteomes" id="UP000824540"/>
    </source>
</evidence>
<organism evidence="2 3">
    <name type="scientific">Albula glossodonta</name>
    <name type="common">roundjaw bonefish</name>
    <dbReference type="NCBI Taxonomy" id="121402"/>
    <lineage>
        <taxon>Eukaryota</taxon>
        <taxon>Metazoa</taxon>
        <taxon>Chordata</taxon>
        <taxon>Craniata</taxon>
        <taxon>Vertebrata</taxon>
        <taxon>Euteleostomi</taxon>
        <taxon>Actinopterygii</taxon>
        <taxon>Neopterygii</taxon>
        <taxon>Teleostei</taxon>
        <taxon>Albuliformes</taxon>
        <taxon>Albulidae</taxon>
        <taxon>Albula</taxon>
    </lineage>
</organism>
<feature type="transmembrane region" description="Helical" evidence="1">
    <location>
        <begin position="112"/>
        <end position="134"/>
    </location>
</feature>
<reference evidence="2" key="1">
    <citation type="thesis" date="2021" institute="BYU ScholarsArchive" country="Provo, UT, USA">
        <title>Applications of and Algorithms for Genome Assembly and Genomic Analyses with an Emphasis on Marine Teleosts.</title>
        <authorList>
            <person name="Pickett B.D."/>
        </authorList>
    </citation>
    <scope>NUCLEOTIDE SEQUENCE</scope>
    <source>
        <strain evidence="2">HI-2016</strain>
    </source>
</reference>
<keyword evidence="1" id="KW-0472">Membrane</keyword>
<protein>
    <submittedName>
        <fullName evidence="2">Uncharacterized protein</fullName>
    </submittedName>
</protein>
<evidence type="ECO:0000313" key="2">
    <source>
        <dbReference type="EMBL" id="KAG9353344.1"/>
    </source>
</evidence>
<proteinExistence type="predicted"/>
<keyword evidence="1" id="KW-0812">Transmembrane</keyword>
<gene>
    <name evidence="2" type="ORF">JZ751_017921</name>
</gene>
<keyword evidence="3" id="KW-1185">Reference proteome</keyword>
<dbReference type="AlphaFoldDB" id="A0A8T2PPR7"/>
<dbReference type="Proteomes" id="UP000824540">
    <property type="component" value="Unassembled WGS sequence"/>
</dbReference>
<name>A0A8T2PPR7_9TELE</name>
<accession>A0A8T2PPR7</accession>
<dbReference type="EMBL" id="JAFBMS010000004">
    <property type="protein sequence ID" value="KAG9353344.1"/>
    <property type="molecule type" value="Genomic_DNA"/>
</dbReference>
<evidence type="ECO:0000256" key="1">
    <source>
        <dbReference type="SAM" id="Phobius"/>
    </source>
</evidence>
<comment type="caution">
    <text evidence="2">The sequence shown here is derived from an EMBL/GenBank/DDBJ whole genome shotgun (WGS) entry which is preliminary data.</text>
</comment>
<keyword evidence="1" id="KW-1133">Transmembrane helix</keyword>
<feature type="transmembrane region" description="Helical" evidence="1">
    <location>
        <begin position="71"/>
        <end position="92"/>
    </location>
</feature>